<dbReference type="EMBL" id="JBANRG010000054">
    <property type="protein sequence ID" value="KAK7443566.1"/>
    <property type="molecule type" value="Genomic_DNA"/>
</dbReference>
<reference evidence="3 4" key="1">
    <citation type="submission" date="2024-01" db="EMBL/GenBank/DDBJ databases">
        <title>A draft genome for the cacao thread blight pathogen Marasmiellus scandens.</title>
        <authorList>
            <person name="Baruah I.K."/>
            <person name="Leung J."/>
            <person name="Bukari Y."/>
            <person name="Amoako-Attah I."/>
            <person name="Meinhardt L.W."/>
            <person name="Bailey B.A."/>
            <person name="Cohen S.P."/>
        </authorList>
    </citation>
    <scope>NUCLEOTIDE SEQUENCE [LARGE SCALE GENOMIC DNA]</scope>
    <source>
        <strain evidence="3 4">GH-19</strain>
    </source>
</reference>
<feature type="region of interest" description="Disordered" evidence="1">
    <location>
        <begin position="27"/>
        <end position="48"/>
    </location>
</feature>
<proteinExistence type="predicted"/>
<protein>
    <recommendedName>
        <fullName evidence="5">VWA domain-containing protein</fullName>
    </recommendedName>
</protein>
<name>A0ABR1J1M8_9AGAR</name>
<sequence length="384" mass="43165">MKLRYLQVLIPLVVLVLSLSVIATPVKSGDTDSDDDISIHLPPDTGSPADIRREVKTMDAQAHKAMRKDARKVGYIQFGYEDKKLNAQTPSKYRSRFFTIADYIDMDDLLALAPEDKLRQLRTAMVIYAGALAFPAREVVLIEKNLKGDMDKYLVDMAFQVLESNADVDYIYQADTLEAMDKGDRKLKFKRRGSEVFKPPPIPTSADDLQPPGTKVSLDDIQDTVDGLLRSMPRAGSDKIAVIPFDYESPSTYAKTSRDLTDLFFGPADFLQLDRLKDMDANDPKRKLDMATMYYSFAKALQVDTAILVGLDDAKSDMERYLTDMVMKTLAANTKVTFIYKAKSLPLKLVWNRDPKLRYVPSKPPTTVADIKPPSGKGINLEHY</sequence>
<evidence type="ECO:0000256" key="1">
    <source>
        <dbReference type="SAM" id="MobiDB-lite"/>
    </source>
</evidence>
<dbReference type="Proteomes" id="UP001498398">
    <property type="component" value="Unassembled WGS sequence"/>
</dbReference>
<feature type="signal peptide" evidence="2">
    <location>
        <begin position="1"/>
        <end position="23"/>
    </location>
</feature>
<evidence type="ECO:0008006" key="5">
    <source>
        <dbReference type="Google" id="ProtNLM"/>
    </source>
</evidence>
<evidence type="ECO:0000313" key="3">
    <source>
        <dbReference type="EMBL" id="KAK7443566.1"/>
    </source>
</evidence>
<keyword evidence="4" id="KW-1185">Reference proteome</keyword>
<evidence type="ECO:0000313" key="4">
    <source>
        <dbReference type="Proteomes" id="UP001498398"/>
    </source>
</evidence>
<keyword evidence="2" id="KW-0732">Signal</keyword>
<gene>
    <name evidence="3" type="ORF">VKT23_015739</name>
</gene>
<comment type="caution">
    <text evidence="3">The sequence shown here is derived from an EMBL/GenBank/DDBJ whole genome shotgun (WGS) entry which is preliminary data.</text>
</comment>
<feature type="chain" id="PRO_5046026729" description="VWA domain-containing protein" evidence="2">
    <location>
        <begin position="24"/>
        <end position="384"/>
    </location>
</feature>
<evidence type="ECO:0000256" key="2">
    <source>
        <dbReference type="SAM" id="SignalP"/>
    </source>
</evidence>
<organism evidence="3 4">
    <name type="scientific">Marasmiellus scandens</name>
    <dbReference type="NCBI Taxonomy" id="2682957"/>
    <lineage>
        <taxon>Eukaryota</taxon>
        <taxon>Fungi</taxon>
        <taxon>Dikarya</taxon>
        <taxon>Basidiomycota</taxon>
        <taxon>Agaricomycotina</taxon>
        <taxon>Agaricomycetes</taxon>
        <taxon>Agaricomycetidae</taxon>
        <taxon>Agaricales</taxon>
        <taxon>Marasmiineae</taxon>
        <taxon>Omphalotaceae</taxon>
        <taxon>Marasmiellus</taxon>
    </lineage>
</organism>
<accession>A0ABR1J1M8</accession>